<protein>
    <recommendedName>
        <fullName evidence="4">Type IV secretion protein Rhs</fullName>
    </recommendedName>
</protein>
<dbReference type="EMBL" id="BIFR01000001">
    <property type="protein sequence ID" value="GCE11483.1"/>
    <property type="molecule type" value="Genomic_DNA"/>
</dbReference>
<organism evidence="2 3">
    <name type="scientific">Tengunoibacter tsumagoiensis</name>
    <dbReference type="NCBI Taxonomy" id="2014871"/>
    <lineage>
        <taxon>Bacteria</taxon>
        <taxon>Bacillati</taxon>
        <taxon>Chloroflexota</taxon>
        <taxon>Ktedonobacteria</taxon>
        <taxon>Ktedonobacterales</taxon>
        <taxon>Dictyobacteraceae</taxon>
        <taxon>Tengunoibacter</taxon>
    </lineage>
</organism>
<reference evidence="3" key="1">
    <citation type="submission" date="2018-12" db="EMBL/GenBank/DDBJ databases">
        <title>Tengunoibacter tsumagoiensis gen. nov., sp. nov., Dictyobacter kobayashii sp. nov., D. alpinus sp. nov., and D. joshuensis sp. nov. and description of Dictyobacteraceae fam. nov. within the order Ktedonobacterales isolated from Tengu-no-mugimeshi.</title>
        <authorList>
            <person name="Wang C.M."/>
            <person name="Zheng Y."/>
            <person name="Sakai Y."/>
            <person name="Toyoda A."/>
            <person name="Minakuchi Y."/>
            <person name="Abe K."/>
            <person name="Yokota A."/>
            <person name="Yabe S."/>
        </authorList>
    </citation>
    <scope>NUCLEOTIDE SEQUENCE [LARGE SCALE GENOMIC DNA]</scope>
    <source>
        <strain evidence="3">Uno3</strain>
    </source>
</reference>
<evidence type="ECO:0000313" key="3">
    <source>
        <dbReference type="Proteomes" id="UP000287352"/>
    </source>
</evidence>
<dbReference type="Gene3D" id="2.180.10.10">
    <property type="entry name" value="RHS repeat-associated core"/>
    <property type="match status" value="1"/>
</dbReference>
<feature type="compositionally biased region" description="Polar residues" evidence="1">
    <location>
        <begin position="82"/>
        <end position="95"/>
    </location>
</feature>
<gene>
    <name evidence="2" type="ORF">KTT_13420</name>
</gene>
<evidence type="ECO:0000313" key="2">
    <source>
        <dbReference type="EMBL" id="GCE11483.1"/>
    </source>
</evidence>
<feature type="region of interest" description="Disordered" evidence="1">
    <location>
        <begin position="63"/>
        <end position="97"/>
    </location>
</feature>
<sequence>MVPDKRYHYIVAIIRPVNHSPAGGYTYDDSKHPHAVTAAANGYTASYDLAGNMICRAPTSATTCTGTQTGQQLGYDPEGRLSTWQDKPNSPSSTAKYLYDGEGNRVVAQTTSGSNTTTTTYIGNSAEVQQTTGPSMQTRPVLA</sequence>
<accession>A0A401ZXC3</accession>
<proteinExistence type="predicted"/>
<feature type="compositionally biased region" description="Low complexity" evidence="1">
    <location>
        <begin position="63"/>
        <end position="74"/>
    </location>
</feature>
<comment type="caution">
    <text evidence="2">The sequence shown here is derived from an EMBL/GenBank/DDBJ whole genome shotgun (WGS) entry which is preliminary data.</text>
</comment>
<evidence type="ECO:0008006" key="4">
    <source>
        <dbReference type="Google" id="ProtNLM"/>
    </source>
</evidence>
<dbReference type="AlphaFoldDB" id="A0A401ZXC3"/>
<keyword evidence="3" id="KW-1185">Reference proteome</keyword>
<name>A0A401ZXC3_9CHLR</name>
<evidence type="ECO:0000256" key="1">
    <source>
        <dbReference type="SAM" id="MobiDB-lite"/>
    </source>
</evidence>
<dbReference type="Proteomes" id="UP000287352">
    <property type="component" value="Unassembled WGS sequence"/>
</dbReference>